<dbReference type="InterPro" id="IPR000595">
    <property type="entry name" value="cNMP-bd_dom"/>
</dbReference>
<gene>
    <name evidence="2" type="ORF">BSTOLATCC_MIC42253</name>
</gene>
<dbReference type="PANTHER" id="PTHR23011:SF28">
    <property type="entry name" value="CYCLIC NUCLEOTIDE-BINDING DOMAIN CONTAINING PROTEIN"/>
    <property type="match status" value="1"/>
</dbReference>
<dbReference type="SUPFAM" id="SSF51206">
    <property type="entry name" value="cAMP-binding domain-like"/>
    <property type="match status" value="2"/>
</dbReference>
<accession>A0AAU9JJC7</accession>
<evidence type="ECO:0000313" key="3">
    <source>
        <dbReference type="Proteomes" id="UP001162131"/>
    </source>
</evidence>
<dbReference type="Gene3D" id="2.60.120.10">
    <property type="entry name" value="Jelly Rolls"/>
    <property type="match status" value="2"/>
</dbReference>
<dbReference type="Pfam" id="PF00027">
    <property type="entry name" value="cNMP_binding"/>
    <property type="match status" value="2"/>
</dbReference>
<dbReference type="AlphaFoldDB" id="A0AAU9JJC7"/>
<feature type="domain" description="Cyclic nucleotide-binding" evidence="1">
    <location>
        <begin position="42"/>
        <end position="95"/>
    </location>
</feature>
<evidence type="ECO:0000259" key="1">
    <source>
        <dbReference type="PROSITE" id="PS50042"/>
    </source>
</evidence>
<proteinExistence type="predicted"/>
<comment type="caution">
    <text evidence="2">The sequence shown here is derived from an EMBL/GenBank/DDBJ whole genome shotgun (WGS) entry which is preliminary data.</text>
</comment>
<dbReference type="EMBL" id="CAJZBQ010000041">
    <property type="protein sequence ID" value="CAG9326994.1"/>
    <property type="molecule type" value="Genomic_DNA"/>
</dbReference>
<name>A0AAU9JJC7_9CILI</name>
<dbReference type="InterPro" id="IPR018490">
    <property type="entry name" value="cNMP-bd_dom_sf"/>
</dbReference>
<protein>
    <recommendedName>
        <fullName evidence="1">Cyclic nucleotide-binding domain-containing protein</fullName>
    </recommendedName>
</protein>
<dbReference type="PROSITE" id="PS50042">
    <property type="entry name" value="CNMP_BINDING_3"/>
    <property type="match status" value="2"/>
</dbReference>
<dbReference type="CDD" id="cd00038">
    <property type="entry name" value="CAP_ED"/>
    <property type="match status" value="2"/>
</dbReference>
<dbReference type="InterPro" id="IPR014710">
    <property type="entry name" value="RmlC-like_jellyroll"/>
</dbReference>
<sequence>MTTERRKSQTIISPRAILHNPPHKRTQKDIEILMKATSGIKFFQEITEREQSNKVHLACCKVLTYAEYEADEYIFRKGDPGDCLYFILKGQVRILLPKDRKKPVRNESEKKLIDAQRKSVLDNPRRSQLDIPRKSQLDIIPFRPRAVTTRNINKEPNSPVTPNKIKDRKDSIDILNVVSTEESEVDDGLIEIARIGAGQSFGEMALINDKPRNATVQCLEKTVLAKLSKEDYQIAGSVHEKTMNEKIDLLRSLPQFANWTKVSLFKLCYYFRTINFKRGQVVYKEDGPVNEVYIIKEGEFKYTKKYQLPLSNAFNPYDLPISSSRSNNSFNKLRKQNHLFRTKELQIVIKQKGQMFGFEEILQHKNTREYTCTCISNDGELFVISEKDFSKRVAHPETMKYLEESNEIFKTWADRRIDELHDLEGFKDGMAFTPNNKIRPDSESPKRSYTPRVAYKPYEVYISPAKPLPKIFYQRSPKPAADISFDSPLKYHKKNLDYDPGDSSYYTMFETEVPEDISISPYKTPNNKFRSTYMADDQSITKSFHKPIRLLPATRSRKRKQDENIANKSFM</sequence>
<dbReference type="PANTHER" id="PTHR23011">
    <property type="entry name" value="CYCLIC NUCLEOTIDE-BINDING DOMAIN CONTAINING PROTEIN"/>
    <property type="match status" value="1"/>
</dbReference>
<dbReference type="Proteomes" id="UP001162131">
    <property type="component" value="Unassembled WGS sequence"/>
</dbReference>
<dbReference type="SMART" id="SM00100">
    <property type="entry name" value="cNMP"/>
    <property type="match status" value="2"/>
</dbReference>
<feature type="domain" description="Cyclic nucleotide-binding" evidence="1">
    <location>
        <begin position="175"/>
        <end position="233"/>
    </location>
</feature>
<evidence type="ECO:0000313" key="2">
    <source>
        <dbReference type="EMBL" id="CAG9326994.1"/>
    </source>
</evidence>
<keyword evidence="3" id="KW-1185">Reference proteome</keyword>
<organism evidence="2 3">
    <name type="scientific">Blepharisma stoltei</name>
    <dbReference type="NCBI Taxonomy" id="1481888"/>
    <lineage>
        <taxon>Eukaryota</taxon>
        <taxon>Sar</taxon>
        <taxon>Alveolata</taxon>
        <taxon>Ciliophora</taxon>
        <taxon>Postciliodesmatophora</taxon>
        <taxon>Heterotrichea</taxon>
        <taxon>Heterotrichida</taxon>
        <taxon>Blepharismidae</taxon>
        <taxon>Blepharisma</taxon>
    </lineage>
</organism>
<reference evidence="2" key="1">
    <citation type="submission" date="2021-09" db="EMBL/GenBank/DDBJ databases">
        <authorList>
            <consortium name="AG Swart"/>
            <person name="Singh M."/>
            <person name="Singh A."/>
            <person name="Seah K."/>
            <person name="Emmerich C."/>
        </authorList>
    </citation>
    <scope>NUCLEOTIDE SEQUENCE</scope>
    <source>
        <strain evidence="2">ATCC30299</strain>
    </source>
</reference>